<comment type="similarity">
    <text evidence="1">Belongs to the glycosyl hydrolase 73 family.</text>
</comment>
<dbReference type="Pfam" id="PF01832">
    <property type="entry name" value="Glucosaminidase"/>
    <property type="match status" value="1"/>
</dbReference>
<dbReference type="PANTHER" id="PTHR33308:SF9">
    <property type="entry name" value="PEPTIDOGLYCAN HYDROLASE FLGJ"/>
    <property type="match status" value="1"/>
</dbReference>
<dbReference type="KEGG" id="wei:EQG49_04860"/>
<dbReference type="RefSeq" id="WP_133362921.1">
    <property type="nucleotide sequence ID" value="NZ_CP037940.1"/>
</dbReference>
<evidence type="ECO:0000313" key="4">
    <source>
        <dbReference type="EMBL" id="QBO35842.1"/>
    </source>
</evidence>
<dbReference type="Gene3D" id="4.10.80.30">
    <property type="entry name" value="DNA polymerase, domain 6"/>
    <property type="match status" value="1"/>
</dbReference>
<dbReference type="Proteomes" id="UP000292886">
    <property type="component" value="Chromosome"/>
</dbReference>
<sequence>MVAKKKRRKKRRNRQWLKNFFVKNGHLRRFNTFLVAVLIFALAVFISDLSSQPAPPTKTASELQYERRMNWLNSMAPYAQELQQKYGILASISLAQAAHESNWNNSELSSKYHNFYGVKAGPTQKSVKMPTAEFENNQWVTVQAPFRVYDSWQQSMLDHTLLMTRGTLENPQRYYYVLHAKNYVDAANALVKAGYATDPEYASRIINIIKTYRLDRFDTSR</sequence>
<protein>
    <recommendedName>
        <fullName evidence="3">Mannosyl-glycoprotein endo-beta-N-acetylglucosamidase-like domain-containing protein</fullName>
    </recommendedName>
</protein>
<dbReference type="PRINTS" id="PR01002">
    <property type="entry name" value="FLGFLGJ"/>
</dbReference>
<dbReference type="PANTHER" id="PTHR33308">
    <property type="entry name" value="PEPTIDOGLYCAN HYDROLASE FLGJ"/>
    <property type="match status" value="1"/>
</dbReference>
<name>A0A4P6YT55_9LACO</name>
<evidence type="ECO:0000313" key="5">
    <source>
        <dbReference type="Proteomes" id="UP000292886"/>
    </source>
</evidence>
<evidence type="ECO:0000259" key="3">
    <source>
        <dbReference type="SMART" id="SM00047"/>
    </source>
</evidence>
<feature type="domain" description="Mannosyl-glycoprotein endo-beta-N-acetylglucosamidase-like" evidence="3">
    <location>
        <begin position="58"/>
        <end position="218"/>
    </location>
</feature>
<accession>A0A4P6YT55</accession>
<dbReference type="EMBL" id="CP037940">
    <property type="protein sequence ID" value="QBO35842.1"/>
    <property type="molecule type" value="Genomic_DNA"/>
</dbReference>
<dbReference type="InterPro" id="IPR051056">
    <property type="entry name" value="Glycosyl_Hydrolase_73"/>
</dbReference>
<dbReference type="Gene3D" id="1.10.530.10">
    <property type="match status" value="1"/>
</dbReference>
<dbReference type="InterPro" id="IPR002901">
    <property type="entry name" value="MGlyc_endo_b_GlcNAc-like_dom"/>
</dbReference>
<proteinExistence type="inferred from homology"/>
<dbReference type="AlphaFoldDB" id="A0A4P6YT55"/>
<organism evidence="4 5">
    <name type="scientific">Periweissella cryptocerci</name>
    <dbReference type="NCBI Taxonomy" id="2506420"/>
    <lineage>
        <taxon>Bacteria</taxon>
        <taxon>Bacillati</taxon>
        <taxon>Bacillota</taxon>
        <taxon>Bacilli</taxon>
        <taxon>Lactobacillales</taxon>
        <taxon>Lactobacillaceae</taxon>
        <taxon>Periweissella</taxon>
    </lineage>
</organism>
<keyword evidence="2" id="KW-0378">Hydrolase</keyword>
<gene>
    <name evidence="4" type="ORF">EQG49_04860</name>
</gene>
<evidence type="ECO:0000256" key="1">
    <source>
        <dbReference type="ARBA" id="ARBA00010266"/>
    </source>
</evidence>
<dbReference type="GO" id="GO:0004040">
    <property type="term" value="F:amidase activity"/>
    <property type="evidence" value="ECO:0007669"/>
    <property type="project" value="InterPro"/>
</dbReference>
<dbReference type="OrthoDB" id="977752at2"/>
<keyword evidence="5" id="KW-1185">Reference proteome</keyword>
<reference evidence="5" key="1">
    <citation type="submission" date="2019-03" db="EMBL/GenBank/DDBJ databases">
        <title>Weissella sp. 26KH-42 Genome sequencing.</title>
        <authorList>
            <person name="Heo J."/>
            <person name="Kim S.-J."/>
            <person name="Kim J.-S."/>
            <person name="Hong S.-B."/>
            <person name="Kwon S.-W."/>
        </authorList>
    </citation>
    <scope>NUCLEOTIDE SEQUENCE [LARGE SCALE GENOMIC DNA]</scope>
    <source>
        <strain evidence="5">26KH-42</strain>
    </source>
</reference>
<dbReference type="SMART" id="SM00047">
    <property type="entry name" value="LYZ2"/>
    <property type="match status" value="1"/>
</dbReference>
<evidence type="ECO:0000256" key="2">
    <source>
        <dbReference type="ARBA" id="ARBA00022801"/>
    </source>
</evidence>